<feature type="region of interest" description="Disordered" evidence="6">
    <location>
        <begin position="37"/>
        <end position="72"/>
    </location>
</feature>
<dbReference type="InterPro" id="IPR036852">
    <property type="entry name" value="Peptidase_S8/S53_dom_sf"/>
</dbReference>
<feature type="domain" description="Peptidase S8/S53" evidence="8">
    <location>
        <begin position="239"/>
        <end position="479"/>
    </location>
</feature>
<dbReference type="SUPFAM" id="SSF52743">
    <property type="entry name" value="Subtilisin-like"/>
    <property type="match status" value="1"/>
</dbReference>
<dbReference type="GO" id="GO:0006508">
    <property type="term" value="P:proteolysis"/>
    <property type="evidence" value="ECO:0007669"/>
    <property type="project" value="UniProtKB-KW"/>
</dbReference>
<dbReference type="KEGG" id="ptaw:DW352_22105"/>
<evidence type="ECO:0000256" key="7">
    <source>
        <dbReference type="SAM" id="SignalP"/>
    </source>
</evidence>
<dbReference type="PRINTS" id="PR00723">
    <property type="entry name" value="SUBTILISIN"/>
</dbReference>
<feature type="active site" description="Charge relay system" evidence="5">
    <location>
        <position position="278"/>
    </location>
</feature>
<evidence type="ECO:0000256" key="6">
    <source>
        <dbReference type="SAM" id="MobiDB-lite"/>
    </source>
</evidence>
<feature type="chain" id="PRO_5016823083" evidence="7">
    <location>
        <begin position="26"/>
        <end position="509"/>
    </location>
</feature>
<evidence type="ECO:0000256" key="2">
    <source>
        <dbReference type="ARBA" id="ARBA00022670"/>
    </source>
</evidence>
<feature type="active site" description="Charge relay system" evidence="5">
    <location>
        <position position="431"/>
    </location>
</feature>
<dbReference type="EMBL" id="CP031417">
    <property type="protein sequence ID" value="AXK82977.1"/>
    <property type="molecule type" value="Genomic_DNA"/>
</dbReference>
<evidence type="ECO:0000313" key="9">
    <source>
        <dbReference type="EMBL" id="AXK82977.1"/>
    </source>
</evidence>
<comment type="similarity">
    <text evidence="1 5">Belongs to the peptidase S8 family.</text>
</comment>
<dbReference type="InterPro" id="IPR050131">
    <property type="entry name" value="Peptidase_S8_subtilisin-like"/>
</dbReference>
<dbReference type="Proteomes" id="UP000254889">
    <property type="component" value="Chromosome"/>
</dbReference>
<keyword evidence="7" id="KW-0732">Signal</keyword>
<dbReference type="PROSITE" id="PS00136">
    <property type="entry name" value="SUBTILASE_ASP"/>
    <property type="match status" value="1"/>
</dbReference>
<dbReference type="PANTHER" id="PTHR43806:SF11">
    <property type="entry name" value="CEREVISIN-RELATED"/>
    <property type="match status" value="1"/>
</dbReference>
<feature type="active site" description="Charge relay system" evidence="5">
    <location>
        <position position="248"/>
    </location>
</feature>
<sequence>MSIAIRVRRTALACMLAATTLSVVAASASAQKYDSRSVNIGTGRPPVTTPAAPTPSRGGGSGSGYNGGGHRGPGWGTVVPGIIMAVPAMIPPSNPRFVDDGTVVEDIDRPRRPQRQRAQRPSNAPGANERRMVPDEVVIEVARSVTPQQIEGLQRRHRLTRIESRTMTLTGTTMFRWRIPDRRSVATVVRALEADRVVASAQPNYVFTLQEVVAKASDALPQYELDKLKLPQAHAIAKGDGVLVAVIDSGIDASHPELAGSIAESFDTLDKPMAPHAHGTGVAGLIAAHGKLQGAAPDARLLAVRAFDPDDKGAQGTTFNILKGLDWSIERRARIINMSFAGPQDPALGRSLAAAAKKNTVLIAAAGNAGAKSPPLYPAADPHVIAVTATDTNDKLFEAANRGKHIAIAAPGADILVAIPDGGYEISSGTSLAAAEVSGIAALMLQHRPDLTAAKLRERLMTTATDLGPKGRDAMYGAGRADAYGALVADDAPVAQTIPLPVERVSSDR</sequence>
<protein>
    <submittedName>
        <fullName evidence="9">Peptidase S8</fullName>
    </submittedName>
</protein>
<dbReference type="Pfam" id="PF00082">
    <property type="entry name" value="Peptidase_S8"/>
    <property type="match status" value="1"/>
</dbReference>
<keyword evidence="10" id="KW-1185">Reference proteome</keyword>
<dbReference type="PANTHER" id="PTHR43806">
    <property type="entry name" value="PEPTIDASE S8"/>
    <property type="match status" value="1"/>
</dbReference>
<evidence type="ECO:0000256" key="1">
    <source>
        <dbReference type="ARBA" id="ARBA00011073"/>
    </source>
</evidence>
<dbReference type="InterPro" id="IPR022398">
    <property type="entry name" value="Peptidase_S8_His-AS"/>
</dbReference>
<name>A0A346A1D0_9HYPH</name>
<evidence type="ECO:0000313" key="10">
    <source>
        <dbReference type="Proteomes" id="UP000254889"/>
    </source>
</evidence>
<feature type="signal peptide" evidence="7">
    <location>
        <begin position="1"/>
        <end position="25"/>
    </location>
</feature>
<dbReference type="CDD" id="cd05561">
    <property type="entry name" value="Peptidases_S8_4"/>
    <property type="match status" value="1"/>
</dbReference>
<dbReference type="PROSITE" id="PS51892">
    <property type="entry name" value="SUBTILASE"/>
    <property type="match status" value="1"/>
</dbReference>
<evidence type="ECO:0000256" key="4">
    <source>
        <dbReference type="ARBA" id="ARBA00022825"/>
    </source>
</evidence>
<dbReference type="AlphaFoldDB" id="A0A346A1D0"/>
<dbReference type="GO" id="GO:0004252">
    <property type="term" value="F:serine-type endopeptidase activity"/>
    <property type="evidence" value="ECO:0007669"/>
    <property type="project" value="UniProtKB-UniRule"/>
</dbReference>
<dbReference type="InterPro" id="IPR015500">
    <property type="entry name" value="Peptidase_S8_subtilisin-rel"/>
</dbReference>
<dbReference type="InterPro" id="IPR023827">
    <property type="entry name" value="Peptidase_S8_Asp-AS"/>
</dbReference>
<dbReference type="RefSeq" id="WP_115693356.1">
    <property type="nucleotide sequence ID" value="NZ_CP031417.1"/>
</dbReference>
<dbReference type="OrthoDB" id="5405281at2"/>
<evidence type="ECO:0000259" key="8">
    <source>
        <dbReference type="Pfam" id="PF00082"/>
    </source>
</evidence>
<keyword evidence="4 5" id="KW-0720">Serine protease</keyword>
<dbReference type="InterPro" id="IPR000209">
    <property type="entry name" value="Peptidase_S8/S53_dom"/>
</dbReference>
<accession>A0A346A1D0</accession>
<dbReference type="Gene3D" id="3.40.50.200">
    <property type="entry name" value="Peptidase S8/S53 domain"/>
    <property type="match status" value="1"/>
</dbReference>
<keyword evidence="2 5" id="KW-0645">Protease</keyword>
<evidence type="ECO:0000256" key="3">
    <source>
        <dbReference type="ARBA" id="ARBA00022801"/>
    </source>
</evidence>
<gene>
    <name evidence="9" type="ORF">DW352_22105</name>
</gene>
<feature type="compositionally biased region" description="Low complexity" evidence="6">
    <location>
        <begin position="45"/>
        <end position="55"/>
    </location>
</feature>
<organism evidence="9 10">
    <name type="scientific">Pseudolabrys taiwanensis</name>
    <dbReference type="NCBI Taxonomy" id="331696"/>
    <lineage>
        <taxon>Bacteria</taxon>
        <taxon>Pseudomonadati</taxon>
        <taxon>Pseudomonadota</taxon>
        <taxon>Alphaproteobacteria</taxon>
        <taxon>Hyphomicrobiales</taxon>
        <taxon>Xanthobacteraceae</taxon>
        <taxon>Pseudolabrys</taxon>
    </lineage>
</organism>
<keyword evidence="3 5" id="KW-0378">Hydrolase</keyword>
<feature type="region of interest" description="Disordered" evidence="6">
    <location>
        <begin position="94"/>
        <end position="131"/>
    </location>
</feature>
<proteinExistence type="inferred from homology"/>
<evidence type="ECO:0000256" key="5">
    <source>
        <dbReference type="PROSITE-ProRule" id="PRU01240"/>
    </source>
</evidence>
<feature type="compositionally biased region" description="Gly residues" evidence="6">
    <location>
        <begin position="57"/>
        <end position="72"/>
    </location>
</feature>
<dbReference type="PROSITE" id="PS00137">
    <property type="entry name" value="SUBTILASE_HIS"/>
    <property type="match status" value="1"/>
</dbReference>
<reference evidence="9 10" key="1">
    <citation type="submission" date="2018-07" db="EMBL/GenBank/DDBJ databases">
        <authorList>
            <person name="Quirk P.G."/>
            <person name="Krulwich T.A."/>
        </authorList>
    </citation>
    <scope>NUCLEOTIDE SEQUENCE [LARGE SCALE GENOMIC DNA]</scope>
    <source>
        <strain evidence="9 10">CC-BB4</strain>
    </source>
</reference>